<comment type="similarity">
    <text evidence="1">Belongs to the glutaredoxin family. Monothiol subfamily.</text>
</comment>
<feature type="region of interest" description="Disordered" evidence="2">
    <location>
        <begin position="52"/>
        <end position="71"/>
    </location>
</feature>
<dbReference type="FunFam" id="3.40.30.10:FF:000093">
    <property type="entry name" value="Glutaredoxin 2"/>
    <property type="match status" value="1"/>
</dbReference>
<dbReference type="PANTHER" id="PTHR45694:SF5">
    <property type="entry name" value="GLUTAREDOXIN 2"/>
    <property type="match status" value="1"/>
</dbReference>
<dbReference type="CDD" id="cd03419">
    <property type="entry name" value="GRX_GRXh_1_2_like"/>
    <property type="match status" value="1"/>
</dbReference>
<feature type="region of interest" description="Disordered" evidence="2">
    <location>
        <begin position="76"/>
        <end position="117"/>
    </location>
</feature>
<organism evidence="4 5">
    <name type="scientific">Komagataella pastoris</name>
    <name type="common">Yeast</name>
    <name type="synonym">Pichia pastoris</name>
    <dbReference type="NCBI Taxonomy" id="4922"/>
    <lineage>
        <taxon>Eukaryota</taxon>
        <taxon>Fungi</taxon>
        <taxon>Dikarya</taxon>
        <taxon>Ascomycota</taxon>
        <taxon>Saccharomycotina</taxon>
        <taxon>Pichiomycetes</taxon>
        <taxon>Pichiales</taxon>
        <taxon>Pichiaceae</taxon>
        <taxon>Komagataella</taxon>
    </lineage>
</organism>
<dbReference type="EMBL" id="CP014585">
    <property type="protein sequence ID" value="ANZ75891.1"/>
    <property type="molecule type" value="Genomic_DNA"/>
</dbReference>
<proteinExistence type="inferred from homology"/>
<dbReference type="GO" id="GO:0005801">
    <property type="term" value="C:cis-Golgi network"/>
    <property type="evidence" value="ECO:0007669"/>
    <property type="project" value="UniProtKB-ARBA"/>
</dbReference>
<dbReference type="Proteomes" id="UP000094565">
    <property type="component" value="Chromosome 2"/>
</dbReference>
<sequence length="235" mass="25779">MAKLDKRTRILGLAALVLTIFLLITISHSDVSNVQIVDQTAPGKVKIQVETPEKIPPKTPKVSADKSDMDHMVNQNDRVVNEKGEIDESKVKDAEESSSNPKQVAKSDGLTKETEPFDPAKEFAEIISMSPMVIFSKRGCPFSKKLKAMLQNNYDITPAPTIVELDLHNHGPELQEYIGEITGRSTVPNLLVNGISRGGCSEMVDLHDANKLLSSLTQWAGKKLQISKVNAPSNH</sequence>
<reference evidence="4 5" key="1">
    <citation type="submission" date="2016-02" db="EMBL/GenBank/DDBJ databases">
        <title>Comparative genomic and transcriptomic foundation for Pichia pastoris.</title>
        <authorList>
            <person name="Love K.R."/>
            <person name="Shah K.A."/>
            <person name="Whittaker C.A."/>
            <person name="Wu J."/>
            <person name="Bartlett M.C."/>
            <person name="Ma D."/>
            <person name="Leeson R.L."/>
            <person name="Priest M."/>
            <person name="Young S.K."/>
            <person name="Love J.C."/>
        </authorList>
    </citation>
    <scope>NUCLEOTIDE SEQUENCE [LARGE SCALE GENOMIC DNA]</scope>
    <source>
        <strain evidence="4 5">ATCC 28485</strain>
    </source>
</reference>
<protein>
    <submittedName>
        <fullName evidence="4">BA75_02580T0</fullName>
    </submittedName>
</protein>
<name>A0A1B2JD59_PICPA</name>
<dbReference type="OrthoDB" id="423313at2759"/>
<gene>
    <name evidence="4" type="ORF">ATY40_BA7502580</name>
</gene>
<evidence type="ECO:0000313" key="5">
    <source>
        <dbReference type="Proteomes" id="UP000094565"/>
    </source>
</evidence>
<evidence type="ECO:0000256" key="1">
    <source>
        <dbReference type="ARBA" id="ARBA00009630"/>
    </source>
</evidence>
<dbReference type="AlphaFoldDB" id="A0A1B2JD59"/>
<dbReference type="InterPro" id="IPR014025">
    <property type="entry name" value="Glutaredoxin_subgr"/>
</dbReference>
<dbReference type="GO" id="GO:0005796">
    <property type="term" value="C:Golgi lumen"/>
    <property type="evidence" value="ECO:0007669"/>
    <property type="project" value="TreeGrafter"/>
</dbReference>
<dbReference type="Gene3D" id="3.40.30.10">
    <property type="entry name" value="Glutaredoxin"/>
    <property type="match status" value="1"/>
</dbReference>
<evidence type="ECO:0000259" key="3">
    <source>
        <dbReference type="Pfam" id="PF00462"/>
    </source>
</evidence>
<accession>A0A1B2JD59</accession>
<dbReference type="InterPro" id="IPR002109">
    <property type="entry name" value="Glutaredoxin"/>
</dbReference>
<dbReference type="Pfam" id="PF00462">
    <property type="entry name" value="Glutaredoxin"/>
    <property type="match status" value="1"/>
</dbReference>
<dbReference type="InterPro" id="IPR036249">
    <property type="entry name" value="Thioredoxin-like_sf"/>
</dbReference>
<feature type="domain" description="Glutaredoxin" evidence="3">
    <location>
        <begin position="133"/>
        <end position="194"/>
    </location>
</feature>
<feature type="compositionally biased region" description="Basic and acidic residues" evidence="2">
    <location>
        <begin position="79"/>
        <end position="95"/>
    </location>
</feature>
<dbReference type="GO" id="GO:0004362">
    <property type="term" value="F:glutathione-disulfide reductase (NADPH) activity"/>
    <property type="evidence" value="ECO:0007669"/>
    <property type="project" value="UniProtKB-ARBA"/>
</dbReference>
<dbReference type="SUPFAM" id="SSF52833">
    <property type="entry name" value="Thioredoxin-like"/>
    <property type="match status" value="1"/>
</dbReference>
<dbReference type="GO" id="GO:0000324">
    <property type="term" value="C:fungal-type vacuole"/>
    <property type="evidence" value="ECO:0007669"/>
    <property type="project" value="TreeGrafter"/>
</dbReference>
<evidence type="ECO:0000313" key="4">
    <source>
        <dbReference type="EMBL" id="ANZ75891.1"/>
    </source>
</evidence>
<evidence type="ECO:0000256" key="2">
    <source>
        <dbReference type="SAM" id="MobiDB-lite"/>
    </source>
</evidence>
<dbReference type="PRINTS" id="PR00160">
    <property type="entry name" value="GLUTAREDOXIN"/>
</dbReference>
<dbReference type="PROSITE" id="PS51354">
    <property type="entry name" value="GLUTAREDOXIN_2"/>
    <property type="match status" value="1"/>
</dbReference>
<keyword evidence="5" id="KW-1185">Reference proteome</keyword>
<dbReference type="GO" id="GO:0034599">
    <property type="term" value="P:cellular response to oxidative stress"/>
    <property type="evidence" value="ECO:0007669"/>
    <property type="project" value="TreeGrafter"/>
</dbReference>
<dbReference type="PANTHER" id="PTHR45694">
    <property type="entry name" value="GLUTAREDOXIN 2"/>
    <property type="match status" value="1"/>
</dbReference>